<protein>
    <submittedName>
        <fullName evidence="1">Uncharacterized protein</fullName>
    </submittedName>
</protein>
<evidence type="ECO:0000313" key="2">
    <source>
        <dbReference type="Proteomes" id="UP000321424"/>
    </source>
</evidence>
<name>A0A511MN01_9NOCA</name>
<dbReference type="Proteomes" id="UP000321424">
    <property type="component" value="Unassembled WGS sequence"/>
</dbReference>
<accession>A0A511MN01</accession>
<keyword evidence="2" id="KW-1185">Reference proteome</keyword>
<dbReference type="EMBL" id="BJXA01000060">
    <property type="protein sequence ID" value="GEM42000.1"/>
    <property type="molecule type" value="Genomic_DNA"/>
</dbReference>
<dbReference type="OrthoDB" id="4552075at2"/>
<proteinExistence type="predicted"/>
<reference evidence="1 2" key="1">
    <citation type="submission" date="2019-07" db="EMBL/GenBank/DDBJ databases">
        <title>Whole genome shotgun sequence of Nocardia ninae NBRC 108245.</title>
        <authorList>
            <person name="Hosoyama A."/>
            <person name="Uohara A."/>
            <person name="Ohji S."/>
            <person name="Ichikawa N."/>
        </authorList>
    </citation>
    <scope>NUCLEOTIDE SEQUENCE [LARGE SCALE GENOMIC DNA]</scope>
    <source>
        <strain evidence="1 2">NBRC 108245</strain>
    </source>
</reference>
<dbReference type="AlphaFoldDB" id="A0A511MN01"/>
<organism evidence="1 2">
    <name type="scientific">Nocardia ninae NBRC 108245</name>
    <dbReference type="NCBI Taxonomy" id="1210091"/>
    <lineage>
        <taxon>Bacteria</taxon>
        <taxon>Bacillati</taxon>
        <taxon>Actinomycetota</taxon>
        <taxon>Actinomycetes</taxon>
        <taxon>Mycobacteriales</taxon>
        <taxon>Nocardiaceae</taxon>
        <taxon>Nocardia</taxon>
    </lineage>
</organism>
<dbReference type="RefSeq" id="WP_147139298.1">
    <property type="nucleotide sequence ID" value="NZ_BJXA01000060.1"/>
</dbReference>
<comment type="caution">
    <text evidence="1">The sequence shown here is derived from an EMBL/GenBank/DDBJ whole genome shotgun (WGS) entry which is preliminary data.</text>
</comment>
<sequence>MTLHITSTKSGEAVWWIEHNRIWMESLAVLRNPGPAYRIEIDGSIADIGRGARGVVYFWQGEDRPQLPWVEERFPDHKDLWVAVEAAFFDVTQPLEESRLNSLRPVVDALDYTTGQWTVEEIRDAACTLKRSA</sequence>
<gene>
    <name evidence="1" type="ORF">NN4_65190</name>
</gene>
<evidence type="ECO:0000313" key="1">
    <source>
        <dbReference type="EMBL" id="GEM42000.1"/>
    </source>
</evidence>